<feature type="region of interest" description="Disordered" evidence="1">
    <location>
        <begin position="120"/>
        <end position="152"/>
    </location>
</feature>
<keyword evidence="3" id="KW-1185">Reference proteome</keyword>
<organism evidence="2 3">
    <name type="scientific">Eumeta variegata</name>
    <name type="common">Bagworm moth</name>
    <name type="synonym">Eumeta japonica</name>
    <dbReference type="NCBI Taxonomy" id="151549"/>
    <lineage>
        <taxon>Eukaryota</taxon>
        <taxon>Metazoa</taxon>
        <taxon>Ecdysozoa</taxon>
        <taxon>Arthropoda</taxon>
        <taxon>Hexapoda</taxon>
        <taxon>Insecta</taxon>
        <taxon>Pterygota</taxon>
        <taxon>Neoptera</taxon>
        <taxon>Endopterygota</taxon>
        <taxon>Lepidoptera</taxon>
        <taxon>Glossata</taxon>
        <taxon>Ditrysia</taxon>
        <taxon>Tineoidea</taxon>
        <taxon>Psychidae</taxon>
        <taxon>Oiketicinae</taxon>
        <taxon>Eumeta</taxon>
    </lineage>
</organism>
<comment type="caution">
    <text evidence="2">The sequence shown here is derived from an EMBL/GenBank/DDBJ whole genome shotgun (WGS) entry which is preliminary data.</text>
</comment>
<protein>
    <submittedName>
        <fullName evidence="2">Uncharacterized protein</fullName>
    </submittedName>
</protein>
<evidence type="ECO:0000256" key="1">
    <source>
        <dbReference type="SAM" id="MobiDB-lite"/>
    </source>
</evidence>
<reference evidence="2 3" key="1">
    <citation type="journal article" date="2019" name="Commun. Biol.">
        <title>The bagworm genome reveals a unique fibroin gene that provides high tensile strength.</title>
        <authorList>
            <person name="Kono N."/>
            <person name="Nakamura H."/>
            <person name="Ohtoshi R."/>
            <person name="Tomita M."/>
            <person name="Numata K."/>
            <person name="Arakawa K."/>
        </authorList>
    </citation>
    <scope>NUCLEOTIDE SEQUENCE [LARGE SCALE GENOMIC DNA]</scope>
</reference>
<accession>A0A4C1U2L5</accession>
<evidence type="ECO:0000313" key="3">
    <source>
        <dbReference type="Proteomes" id="UP000299102"/>
    </source>
</evidence>
<evidence type="ECO:0000313" key="2">
    <source>
        <dbReference type="EMBL" id="GBP20500.1"/>
    </source>
</evidence>
<sequence length="152" mass="17466">MPLDADDRVMLAPSACELQAMVTKMNDPVKKGGLLIPTPMYGVESWMWQKRNENRINAKVIRSLCSICGMSLKSRRWNSDARERSGLKELVIEIKKPEECGWNLIEEKYEFHWFDGPHSPQMQEINIESSTEDEDDSDSSYVVSSSEESDFE</sequence>
<dbReference type="AlphaFoldDB" id="A0A4C1U2L5"/>
<gene>
    <name evidence="2" type="ORF">EVAR_78877_1</name>
</gene>
<dbReference type="Proteomes" id="UP000299102">
    <property type="component" value="Unassembled WGS sequence"/>
</dbReference>
<proteinExistence type="predicted"/>
<dbReference type="EMBL" id="BGZK01000119">
    <property type="protein sequence ID" value="GBP20500.1"/>
    <property type="molecule type" value="Genomic_DNA"/>
</dbReference>
<name>A0A4C1U2L5_EUMVA</name>